<dbReference type="PANTHER" id="PTHR43687">
    <property type="entry name" value="ADENYLYLSULFATE REDUCTASE, BETA SUBUNIT"/>
    <property type="match status" value="1"/>
</dbReference>
<dbReference type="PROSITE" id="PS00198">
    <property type="entry name" value="4FE4S_FER_1"/>
    <property type="match status" value="2"/>
</dbReference>
<dbReference type="AlphaFoldDB" id="A0A1M7Y551"/>
<dbReference type="GO" id="GO:0051539">
    <property type="term" value="F:4 iron, 4 sulfur cluster binding"/>
    <property type="evidence" value="ECO:0007669"/>
    <property type="project" value="UniProtKB-KW"/>
</dbReference>
<evidence type="ECO:0000259" key="5">
    <source>
        <dbReference type="PROSITE" id="PS51379"/>
    </source>
</evidence>
<dbReference type="EMBL" id="FRFE01000007">
    <property type="protein sequence ID" value="SHO47550.1"/>
    <property type="molecule type" value="Genomic_DNA"/>
</dbReference>
<evidence type="ECO:0000256" key="3">
    <source>
        <dbReference type="ARBA" id="ARBA00023004"/>
    </source>
</evidence>
<dbReference type="Proteomes" id="UP000184603">
    <property type="component" value="Unassembled WGS sequence"/>
</dbReference>
<keyword evidence="1" id="KW-0004">4Fe-4S</keyword>
<dbReference type="InterPro" id="IPR050572">
    <property type="entry name" value="Fe-S_Ferredoxin"/>
</dbReference>
<dbReference type="InterPro" id="IPR017896">
    <property type="entry name" value="4Fe4S_Fe-S-bd"/>
</dbReference>
<keyword evidence="2" id="KW-0479">Metal-binding</keyword>
<evidence type="ECO:0000256" key="2">
    <source>
        <dbReference type="ARBA" id="ARBA00022723"/>
    </source>
</evidence>
<feature type="domain" description="4Fe-4S ferredoxin-type" evidence="5">
    <location>
        <begin position="6"/>
        <end position="35"/>
    </location>
</feature>
<accession>A0A1M7Y551</accession>
<dbReference type="PROSITE" id="PS51379">
    <property type="entry name" value="4FE4S_FER_2"/>
    <property type="match status" value="2"/>
</dbReference>
<evidence type="ECO:0000313" key="7">
    <source>
        <dbReference type="Proteomes" id="UP000184603"/>
    </source>
</evidence>
<gene>
    <name evidence="6" type="ORF">SAMN02745220_01913</name>
</gene>
<reference evidence="6 7" key="1">
    <citation type="submission" date="2016-12" db="EMBL/GenBank/DDBJ databases">
        <authorList>
            <person name="Song W.-J."/>
            <person name="Kurnit D.M."/>
        </authorList>
    </citation>
    <scope>NUCLEOTIDE SEQUENCE [LARGE SCALE GENOMIC DNA]</scope>
    <source>
        <strain evidence="6 7">DSM 18488</strain>
    </source>
</reference>
<evidence type="ECO:0000313" key="6">
    <source>
        <dbReference type="EMBL" id="SHO47550.1"/>
    </source>
</evidence>
<keyword evidence="3" id="KW-0408">Iron</keyword>
<feature type="domain" description="4Fe-4S ferredoxin-type" evidence="5">
    <location>
        <begin position="44"/>
        <end position="73"/>
    </location>
</feature>
<evidence type="ECO:0000256" key="4">
    <source>
        <dbReference type="ARBA" id="ARBA00023014"/>
    </source>
</evidence>
<proteinExistence type="predicted"/>
<organism evidence="6 7">
    <name type="scientific">Desulfopila aestuarii DSM 18488</name>
    <dbReference type="NCBI Taxonomy" id="1121416"/>
    <lineage>
        <taxon>Bacteria</taxon>
        <taxon>Pseudomonadati</taxon>
        <taxon>Thermodesulfobacteriota</taxon>
        <taxon>Desulfobulbia</taxon>
        <taxon>Desulfobulbales</taxon>
        <taxon>Desulfocapsaceae</taxon>
        <taxon>Desulfopila</taxon>
    </lineage>
</organism>
<dbReference type="RefSeq" id="WP_073613215.1">
    <property type="nucleotide sequence ID" value="NZ_FRFE01000007.1"/>
</dbReference>
<dbReference type="PANTHER" id="PTHR43687:SF1">
    <property type="entry name" value="FERREDOXIN III"/>
    <property type="match status" value="1"/>
</dbReference>
<name>A0A1M7Y551_9BACT</name>
<protein>
    <submittedName>
        <fullName evidence="6">2-oxoglutarate ferredoxin oxidoreductase subunit delta</fullName>
    </submittedName>
</protein>
<keyword evidence="7" id="KW-1185">Reference proteome</keyword>
<dbReference type="Pfam" id="PF12838">
    <property type="entry name" value="Fer4_7"/>
    <property type="match status" value="1"/>
</dbReference>
<keyword evidence="4" id="KW-0411">Iron-sulfur</keyword>
<evidence type="ECO:0000256" key="1">
    <source>
        <dbReference type="ARBA" id="ARBA00022485"/>
    </source>
</evidence>
<dbReference type="GO" id="GO:0046872">
    <property type="term" value="F:metal ion binding"/>
    <property type="evidence" value="ECO:0007669"/>
    <property type="project" value="UniProtKB-KW"/>
</dbReference>
<dbReference type="STRING" id="1121416.SAMN02745220_01913"/>
<dbReference type="SUPFAM" id="SSF54862">
    <property type="entry name" value="4Fe-4S ferredoxins"/>
    <property type="match status" value="1"/>
</dbReference>
<dbReference type="OrthoDB" id="9804603at2"/>
<dbReference type="InterPro" id="IPR017900">
    <property type="entry name" value="4Fe4S_Fe_S_CS"/>
</dbReference>
<sequence>MAGIQGIPHIAVDRCKGCGLCVSVCPQSVLAISDGAVNVKGYQPAIVAEPERCIGCTSCALICPDVVISVERIPVKKEVKS</sequence>
<dbReference type="Gene3D" id="3.30.70.20">
    <property type="match status" value="1"/>
</dbReference>